<feature type="signal peptide" evidence="1">
    <location>
        <begin position="1"/>
        <end position="21"/>
    </location>
</feature>
<protein>
    <recommendedName>
        <fullName evidence="4">Secreted protein</fullName>
    </recommendedName>
</protein>
<name>A0AAD1XPN7_EUPCR</name>
<evidence type="ECO:0008006" key="4">
    <source>
        <dbReference type="Google" id="ProtNLM"/>
    </source>
</evidence>
<dbReference type="Proteomes" id="UP001295684">
    <property type="component" value="Unassembled WGS sequence"/>
</dbReference>
<evidence type="ECO:0000313" key="2">
    <source>
        <dbReference type="EMBL" id="CAI2376255.1"/>
    </source>
</evidence>
<accession>A0AAD1XPN7</accession>
<sequence>MGCKTFHSRLLCVILSFWCEEDDLEPSNLMNNMALYKLLRQQLPCRGPRILFRRSLLKQSESVSSLPDRFPFVCRFLRCPCRCHRSRSSGSWGICPEPMKNLLSCLRSLSGCSVLIEEHDNVGAFHCTFHPIDKLFSFPKRRVSSLSIDCDKN</sequence>
<keyword evidence="1" id="KW-0732">Signal</keyword>
<dbReference type="EMBL" id="CAMPGE010017802">
    <property type="protein sequence ID" value="CAI2376255.1"/>
    <property type="molecule type" value="Genomic_DNA"/>
</dbReference>
<evidence type="ECO:0000313" key="3">
    <source>
        <dbReference type="Proteomes" id="UP001295684"/>
    </source>
</evidence>
<comment type="caution">
    <text evidence="2">The sequence shown here is derived from an EMBL/GenBank/DDBJ whole genome shotgun (WGS) entry which is preliminary data.</text>
</comment>
<feature type="chain" id="PRO_5042239745" description="Secreted protein" evidence="1">
    <location>
        <begin position="22"/>
        <end position="153"/>
    </location>
</feature>
<organism evidence="2 3">
    <name type="scientific">Euplotes crassus</name>
    <dbReference type="NCBI Taxonomy" id="5936"/>
    <lineage>
        <taxon>Eukaryota</taxon>
        <taxon>Sar</taxon>
        <taxon>Alveolata</taxon>
        <taxon>Ciliophora</taxon>
        <taxon>Intramacronucleata</taxon>
        <taxon>Spirotrichea</taxon>
        <taxon>Hypotrichia</taxon>
        <taxon>Euplotida</taxon>
        <taxon>Euplotidae</taxon>
        <taxon>Moneuplotes</taxon>
    </lineage>
</organism>
<proteinExistence type="predicted"/>
<gene>
    <name evidence="2" type="ORF">ECRASSUSDP1_LOCUS17624</name>
</gene>
<dbReference type="AlphaFoldDB" id="A0AAD1XPN7"/>
<evidence type="ECO:0000256" key="1">
    <source>
        <dbReference type="SAM" id="SignalP"/>
    </source>
</evidence>
<reference evidence="2" key="1">
    <citation type="submission" date="2023-07" db="EMBL/GenBank/DDBJ databases">
        <authorList>
            <consortium name="AG Swart"/>
            <person name="Singh M."/>
            <person name="Singh A."/>
            <person name="Seah K."/>
            <person name="Emmerich C."/>
        </authorList>
    </citation>
    <scope>NUCLEOTIDE SEQUENCE</scope>
    <source>
        <strain evidence="2">DP1</strain>
    </source>
</reference>
<keyword evidence="3" id="KW-1185">Reference proteome</keyword>